<proteinExistence type="inferred from homology"/>
<accession>A0A934V6V4</accession>
<name>A0A934V6V4_9BACT</name>
<dbReference type="EMBL" id="JAENIK010000008">
    <property type="protein sequence ID" value="MBK1815452.1"/>
    <property type="molecule type" value="Genomic_DNA"/>
</dbReference>
<sequence length="84" mass="9140">MVTKQLSISEFKAHCTEEIRGVEKGDTIIELTRHGKKVAVVQTVLREVSPPDLASWMGSGRGMVAYGPGYDASASAWEASDWES</sequence>
<keyword evidence="3" id="KW-1185">Reference proteome</keyword>
<dbReference type="NCBIfam" id="TIGR01552">
    <property type="entry name" value="phd_fam"/>
    <property type="match status" value="1"/>
</dbReference>
<evidence type="ECO:0000256" key="1">
    <source>
        <dbReference type="ARBA" id="ARBA00009981"/>
    </source>
</evidence>
<dbReference type="Proteomes" id="UP000600139">
    <property type="component" value="Unassembled WGS sequence"/>
</dbReference>
<comment type="similarity">
    <text evidence="1">Belongs to the phD/YefM antitoxin family.</text>
</comment>
<dbReference type="RefSeq" id="WP_200350412.1">
    <property type="nucleotide sequence ID" value="NZ_BAABHZ010000012.1"/>
</dbReference>
<comment type="caution">
    <text evidence="2">The sequence shown here is derived from an EMBL/GenBank/DDBJ whole genome shotgun (WGS) entry which is preliminary data.</text>
</comment>
<dbReference type="Gene3D" id="3.40.1620.10">
    <property type="entry name" value="YefM-like domain"/>
    <property type="match status" value="1"/>
</dbReference>
<dbReference type="AlphaFoldDB" id="A0A934V6V4"/>
<gene>
    <name evidence="2" type="ORF">JIN84_07495</name>
</gene>
<evidence type="ECO:0000313" key="3">
    <source>
        <dbReference type="Proteomes" id="UP000600139"/>
    </source>
</evidence>
<evidence type="ECO:0000313" key="2">
    <source>
        <dbReference type="EMBL" id="MBK1815452.1"/>
    </source>
</evidence>
<organism evidence="2 3">
    <name type="scientific">Luteolibacter yonseiensis</name>
    <dbReference type="NCBI Taxonomy" id="1144680"/>
    <lineage>
        <taxon>Bacteria</taxon>
        <taxon>Pseudomonadati</taxon>
        <taxon>Verrucomicrobiota</taxon>
        <taxon>Verrucomicrobiia</taxon>
        <taxon>Verrucomicrobiales</taxon>
        <taxon>Verrucomicrobiaceae</taxon>
        <taxon>Luteolibacter</taxon>
    </lineage>
</organism>
<protein>
    <submittedName>
        <fullName evidence="2">Type II toxin-antitoxin system Phd/YefM family antitoxin</fullName>
    </submittedName>
</protein>
<dbReference type="SUPFAM" id="SSF143120">
    <property type="entry name" value="YefM-like"/>
    <property type="match status" value="1"/>
</dbReference>
<dbReference type="InterPro" id="IPR036165">
    <property type="entry name" value="YefM-like_sf"/>
</dbReference>
<reference evidence="2" key="1">
    <citation type="submission" date="2021-01" db="EMBL/GenBank/DDBJ databases">
        <title>Modified the classification status of verrucomicrobia.</title>
        <authorList>
            <person name="Feng X."/>
        </authorList>
    </citation>
    <scope>NUCLEOTIDE SEQUENCE</scope>
    <source>
        <strain evidence="2">JCM 18052</strain>
    </source>
</reference>